<dbReference type="EMBL" id="CAMXCT010000224">
    <property type="protein sequence ID" value="CAI3975782.1"/>
    <property type="molecule type" value="Genomic_DNA"/>
</dbReference>
<dbReference type="Proteomes" id="UP001152797">
    <property type="component" value="Unassembled WGS sequence"/>
</dbReference>
<feature type="non-terminal residue" evidence="2">
    <location>
        <position position="1014"/>
    </location>
</feature>
<evidence type="ECO:0000313" key="3">
    <source>
        <dbReference type="EMBL" id="CAL4763094.1"/>
    </source>
</evidence>
<evidence type="ECO:0000313" key="4">
    <source>
        <dbReference type="Proteomes" id="UP001152797"/>
    </source>
</evidence>
<reference evidence="3 4" key="2">
    <citation type="submission" date="2024-05" db="EMBL/GenBank/DDBJ databases">
        <authorList>
            <person name="Chen Y."/>
            <person name="Shah S."/>
            <person name="Dougan E. K."/>
            <person name="Thang M."/>
            <person name="Chan C."/>
        </authorList>
    </citation>
    <scope>NUCLEOTIDE SEQUENCE [LARGE SCALE GENOMIC DNA]</scope>
</reference>
<feature type="compositionally biased region" description="Acidic residues" evidence="1">
    <location>
        <begin position="214"/>
        <end position="228"/>
    </location>
</feature>
<name>A0A9P1BLZ1_9DINO</name>
<gene>
    <name evidence="2" type="ORF">C1SCF055_LOCUS4061</name>
</gene>
<feature type="compositionally biased region" description="Basic residues" evidence="1">
    <location>
        <begin position="115"/>
        <end position="136"/>
    </location>
</feature>
<feature type="compositionally biased region" description="Basic residues" evidence="1">
    <location>
        <begin position="497"/>
        <end position="510"/>
    </location>
</feature>
<dbReference type="AlphaFoldDB" id="A0A9P1BLZ1"/>
<feature type="region of interest" description="Disordered" evidence="1">
    <location>
        <begin position="459"/>
        <end position="545"/>
    </location>
</feature>
<feature type="compositionally biased region" description="Basic residues" evidence="1">
    <location>
        <begin position="475"/>
        <end position="489"/>
    </location>
</feature>
<sequence length="1014" mass="114272">MANNEAVRLALEKAALRAQRHAELDAAIAVMERLLNIDLLSLELDADNLSKPAAASSVMPKPGSGGHSTAAGNPGKSDAVSRTYEFTTPQDKIRRTQSGPSVQQQSHEKTSMPSNHRRPVGRAGRTKKHKKHVKRQMKADGQKEATGKTAPNAPAAQPGNSNVPQTAETGNPPDGGATTVAKPAETALPETGAPKNPRKTAAKSMAVPVKTEGDDGEDTESDADDETKEEPAETPGPPSAVRERHVATAATENLRRPATQQQLAATPQPAPDASNPDPSQANPANAPGPEVTPETSGGRKKRREKTAQEKANHARYVKFSRHIKNHSPLEIQKAHKKAKYCTLAFLGSSKLQVLLEEWVATNGDWKKSKLYQNMKVKSSERRHGARVWLTKHQLTMKYGSEQIANEIIKAKRDDPQIFEEQSKPHPDAPQSEELRLWLVWDSEGISEFEDRALEEIYQSIDDSDSEDEDSDDRRKSKKKRGKDKKRKRHSSSDEKSAKKKKKKSKGKKAAKKETKEKKENRLQKEKEKHEKDELREKEKKEKEQIGKAKKVLNRINDRVSHASKRAKMVEEMSGTLEQMMQPVALRKAIENELKTLRKDLITQRDELQCKIDTQCVDGLHTLVEDAEQLGSTAGKQMRSLKAHFTDTKQGVSHDLTKKLGGMSGKNNSRDWWRTLKKGPVALGTMPLGIYGDSARVSTKFGSTNLVGVYGEALPSRLQALAGKKFLYPCKLVEIRGDWQWHKRIWRFFQCSWNSHKMCYMCQAMAVSDDPADLYWRYENNNWETQFSLEDFIAERMPPTGICPLLGLRHFHPSMIRWCMMHVIHLGNLLLRFGVFGNDAVSVNVKLARAYNRFRRWTAQNKIECSQPPFTEKMKNSDILLTAKAYNGRVILQWLCEEVHAASLQEGAEAFDPRFKLISAAMMHMARFLGGLERAGRYLTLDESLTIFEDGYRFLKIYKGLTFMSLRLGLQERFLRPKCHAMWHLLVSIRDCRSNPRLYHGFVDEDLVIASEDQT</sequence>
<feature type="compositionally biased region" description="Polar residues" evidence="1">
    <location>
        <begin position="84"/>
        <end position="105"/>
    </location>
</feature>
<feature type="compositionally biased region" description="Polar residues" evidence="1">
    <location>
        <begin position="158"/>
        <end position="169"/>
    </location>
</feature>
<comment type="caution">
    <text evidence="2">The sequence shown here is derived from an EMBL/GenBank/DDBJ whole genome shotgun (WGS) entry which is preliminary data.</text>
</comment>
<dbReference type="OrthoDB" id="432538at2759"/>
<reference evidence="2" key="1">
    <citation type="submission" date="2022-10" db="EMBL/GenBank/DDBJ databases">
        <authorList>
            <person name="Chen Y."/>
            <person name="Dougan E. K."/>
            <person name="Chan C."/>
            <person name="Rhodes N."/>
            <person name="Thang M."/>
        </authorList>
    </citation>
    <scope>NUCLEOTIDE SEQUENCE</scope>
</reference>
<feature type="region of interest" description="Disordered" evidence="1">
    <location>
        <begin position="53"/>
        <end position="312"/>
    </location>
</feature>
<proteinExistence type="predicted"/>
<dbReference type="EMBL" id="CAMXCT020000224">
    <property type="protein sequence ID" value="CAL1129157.1"/>
    <property type="molecule type" value="Genomic_DNA"/>
</dbReference>
<feature type="compositionally biased region" description="Low complexity" evidence="1">
    <location>
        <begin position="256"/>
        <end position="267"/>
    </location>
</feature>
<protein>
    <submittedName>
        <fullName evidence="3">Neurofilament heavy polypeptide</fullName>
    </submittedName>
</protein>
<accession>A0A9P1BLZ1</accession>
<evidence type="ECO:0000313" key="2">
    <source>
        <dbReference type="EMBL" id="CAI3975782.1"/>
    </source>
</evidence>
<feature type="compositionally biased region" description="Basic and acidic residues" evidence="1">
    <location>
        <begin position="137"/>
        <end position="146"/>
    </location>
</feature>
<keyword evidence="4" id="KW-1185">Reference proteome</keyword>
<feature type="compositionally biased region" description="Basic and acidic residues" evidence="1">
    <location>
        <begin position="511"/>
        <end position="545"/>
    </location>
</feature>
<evidence type="ECO:0000256" key="1">
    <source>
        <dbReference type="SAM" id="MobiDB-lite"/>
    </source>
</evidence>
<feature type="compositionally biased region" description="Acidic residues" evidence="1">
    <location>
        <begin position="461"/>
        <end position="470"/>
    </location>
</feature>
<dbReference type="EMBL" id="CAMXCT030000224">
    <property type="protein sequence ID" value="CAL4763094.1"/>
    <property type="molecule type" value="Genomic_DNA"/>
</dbReference>
<organism evidence="2">
    <name type="scientific">Cladocopium goreaui</name>
    <dbReference type="NCBI Taxonomy" id="2562237"/>
    <lineage>
        <taxon>Eukaryota</taxon>
        <taxon>Sar</taxon>
        <taxon>Alveolata</taxon>
        <taxon>Dinophyceae</taxon>
        <taxon>Suessiales</taxon>
        <taxon>Symbiodiniaceae</taxon>
        <taxon>Cladocopium</taxon>
    </lineage>
</organism>